<proteinExistence type="predicted"/>
<gene>
    <name evidence="2" type="ORF">HMPREF0682_2123</name>
</gene>
<name>U2QJ25_9ACTN</name>
<feature type="region of interest" description="Disordered" evidence="1">
    <location>
        <begin position="1"/>
        <end position="51"/>
    </location>
</feature>
<dbReference type="EMBL" id="ACVN02000161">
    <property type="protein sequence ID" value="ERK56219.1"/>
    <property type="molecule type" value="Genomic_DNA"/>
</dbReference>
<evidence type="ECO:0000256" key="1">
    <source>
        <dbReference type="SAM" id="MobiDB-lite"/>
    </source>
</evidence>
<dbReference type="AlphaFoldDB" id="U2QJ25"/>
<comment type="caution">
    <text evidence="2">The sequence shown here is derived from an EMBL/GenBank/DDBJ whole genome shotgun (WGS) entry which is preliminary data.</text>
</comment>
<protein>
    <submittedName>
        <fullName evidence="2">Uncharacterized protein</fullName>
    </submittedName>
</protein>
<keyword evidence="3" id="KW-1185">Reference proteome</keyword>
<sequence>MGGGDHRVGGRRTHASRVRAPVGGSPPSGRDVPMRRRRARTNFLVSREHLA</sequence>
<organism evidence="2 3">
    <name type="scientific">Propionibacterium acidifaciens F0233</name>
    <dbReference type="NCBI Taxonomy" id="553198"/>
    <lineage>
        <taxon>Bacteria</taxon>
        <taxon>Bacillati</taxon>
        <taxon>Actinomycetota</taxon>
        <taxon>Actinomycetes</taxon>
        <taxon>Propionibacteriales</taxon>
        <taxon>Propionibacteriaceae</taxon>
        <taxon>Propionibacterium</taxon>
    </lineage>
</organism>
<evidence type="ECO:0000313" key="2">
    <source>
        <dbReference type="EMBL" id="ERK56219.1"/>
    </source>
</evidence>
<reference evidence="2" key="1">
    <citation type="submission" date="2013-08" db="EMBL/GenBank/DDBJ databases">
        <authorList>
            <person name="Durkin A.S."/>
            <person name="Haft D.R."/>
            <person name="McCorrison J."/>
            <person name="Torralba M."/>
            <person name="Gillis M."/>
            <person name="Haft D.H."/>
            <person name="Methe B."/>
            <person name="Sutton G."/>
            <person name="Nelson K.E."/>
        </authorList>
    </citation>
    <scope>NUCLEOTIDE SEQUENCE [LARGE SCALE GENOMIC DNA]</scope>
    <source>
        <strain evidence="2">F0233</strain>
    </source>
</reference>
<evidence type="ECO:0000313" key="3">
    <source>
        <dbReference type="Proteomes" id="UP000017052"/>
    </source>
</evidence>
<accession>U2QJ25</accession>
<dbReference type="Proteomes" id="UP000017052">
    <property type="component" value="Unassembled WGS sequence"/>
</dbReference>